<accession>A0ACC2VWA6</accession>
<evidence type="ECO:0000313" key="2">
    <source>
        <dbReference type="Proteomes" id="UP001227268"/>
    </source>
</evidence>
<proteinExistence type="predicted"/>
<evidence type="ECO:0000313" key="1">
    <source>
        <dbReference type="EMBL" id="KAJ9103735.1"/>
    </source>
</evidence>
<gene>
    <name evidence="1" type="ORF">QFC21_002195</name>
</gene>
<dbReference type="EMBL" id="JASBWT010000006">
    <property type="protein sequence ID" value="KAJ9103735.1"/>
    <property type="molecule type" value="Genomic_DNA"/>
</dbReference>
<name>A0ACC2VWA6_9TREE</name>
<keyword evidence="2" id="KW-1185">Reference proteome</keyword>
<protein>
    <submittedName>
        <fullName evidence="1">Uncharacterized protein</fullName>
    </submittedName>
</protein>
<sequence length="312" mass="34574">MASAESVSRALGVPVLLHARSKPGCAADIIDFFNGKTVVHSISGLGKRSWSSPYSEQTEKIEVELDDGTMEAAESGRTLLGRQATLPPTIQHTQNGNPVATALPLTIPILPPPVQFRRALDHPKIIAVGDRLSTDVLLARRLALHLRPTHLHASEDTPQPITPPVLSIVTTSLFKKSDVRVLRWMEESWLRLGLAMSRHRAPDSEADTIQILARNWVLARSLDAPQQVSEQKGFLGMKKSTPVVPPAPKLPFRTRISNLRATMKSWVSLDAWKLWFLALIPTRSRMWDVCKSLLMRAGRGMVQGGRRLLPTR</sequence>
<reference evidence="1" key="1">
    <citation type="submission" date="2023-04" db="EMBL/GenBank/DDBJ databases">
        <title>Draft Genome sequencing of Naganishia species isolated from polar environments using Oxford Nanopore Technology.</title>
        <authorList>
            <person name="Leo P."/>
            <person name="Venkateswaran K."/>
        </authorList>
    </citation>
    <scope>NUCLEOTIDE SEQUENCE</scope>
    <source>
        <strain evidence="1">MNA-CCFEE 5423</strain>
    </source>
</reference>
<comment type="caution">
    <text evidence="1">The sequence shown here is derived from an EMBL/GenBank/DDBJ whole genome shotgun (WGS) entry which is preliminary data.</text>
</comment>
<dbReference type="Proteomes" id="UP001227268">
    <property type="component" value="Unassembled WGS sequence"/>
</dbReference>
<organism evidence="1 2">
    <name type="scientific">Naganishia friedmannii</name>
    <dbReference type="NCBI Taxonomy" id="89922"/>
    <lineage>
        <taxon>Eukaryota</taxon>
        <taxon>Fungi</taxon>
        <taxon>Dikarya</taxon>
        <taxon>Basidiomycota</taxon>
        <taxon>Agaricomycotina</taxon>
        <taxon>Tremellomycetes</taxon>
        <taxon>Filobasidiales</taxon>
        <taxon>Filobasidiaceae</taxon>
        <taxon>Naganishia</taxon>
    </lineage>
</organism>